<feature type="non-terminal residue" evidence="1">
    <location>
        <position position="62"/>
    </location>
</feature>
<proteinExistence type="predicted"/>
<dbReference type="Proteomes" id="UP000233551">
    <property type="component" value="Unassembled WGS sequence"/>
</dbReference>
<accession>A0A2I0HU20</accession>
<dbReference type="EMBL" id="PGOL01005719">
    <property type="protein sequence ID" value="PKI34756.1"/>
    <property type="molecule type" value="Genomic_DNA"/>
</dbReference>
<sequence length="62" mass="6822">MAAYLQSMEDILKLLPFLSSYPVLAGVVSNIMKLQMEASDPSPTGLLEVRQFQGRPFAGVHQ</sequence>
<dbReference type="AlphaFoldDB" id="A0A2I0HU20"/>
<comment type="caution">
    <text evidence="1">The sequence shown here is derived from an EMBL/GenBank/DDBJ whole genome shotgun (WGS) entry which is preliminary data.</text>
</comment>
<organism evidence="1 2">
    <name type="scientific">Punica granatum</name>
    <name type="common">Pomegranate</name>
    <dbReference type="NCBI Taxonomy" id="22663"/>
    <lineage>
        <taxon>Eukaryota</taxon>
        <taxon>Viridiplantae</taxon>
        <taxon>Streptophyta</taxon>
        <taxon>Embryophyta</taxon>
        <taxon>Tracheophyta</taxon>
        <taxon>Spermatophyta</taxon>
        <taxon>Magnoliopsida</taxon>
        <taxon>eudicotyledons</taxon>
        <taxon>Gunneridae</taxon>
        <taxon>Pentapetalae</taxon>
        <taxon>rosids</taxon>
        <taxon>malvids</taxon>
        <taxon>Myrtales</taxon>
        <taxon>Lythraceae</taxon>
        <taxon>Punica</taxon>
    </lineage>
</organism>
<gene>
    <name evidence="1" type="ORF">CRG98_044862</name>
</gene>
<protein>
    <submittedName>
        <fullName evidence="1">Uncharacterized protein</fullName>
    </submittedName>
</protein>
<reference evidence="1 2" key="1">
    <citation type="submission" date="2017-11" db="EMBL/GenBank/DDBJ databases">
        <title>De-novo sequencing of pomegranate (Punica granatum L.) genome.</title>
        <authorList>
            <person name="Akparov Z."/>
            <person name="Amiraslanov A."/>
            <person name="Hajiyeva S."/>
            <person name="Abbasov M."/>
            <person name="Kaur K."/>
            <person name="Hamwieh A."/>
            <person name="Solovyev V."/>
            <person name="Salamov A."/>
            <person name="Braich B."/>
            <person name="Kosarev P."/>
            <person name="Mahmoud A."/>
            <person name="Hajiyev E."/>
            <person name="Babayeva S."/>
            <person name="Izzatullayeva V."/>
            <person name="Mammadov A."/>
            <person name="Mammadov A."/>
            <person name="Sharifova S."/>
            <person name="Ojaghi J."/>
            <person name="Eynullazada K."/>
            <person name="Bayramov B."/>
            <person name="Abdulazimova A."/>
            <person name="Shahmuradov I."/>
        </authorList>
    </citation>
    <scope>NUCLEOTIDE SEQUENCE [LARGE SCALE GENOMIC DNA]</scope>
    <source>
        <strain evidence="2">cv. AG2017</strain>
        <tissue evidence="1">Leaf</tissue>
    </source>
</reference>
<name>A0A2I0HU20_PUNGR</name>
<evidence type="ECO:0000313" key="1">
    <source>
        <dbReference type="EMBL" id="PKI34756.1"/>
    </source>
</evidence>
<evidence type="ECO:0000313" key="2">
    <source>
        <dbReference type="Proteomes" id="UP000233551"/>
    </source>
</evidence>
<keyword evidence="2" id="KW-1185">Reference proteome</keyword>